<dbReference type="InterPro" id="IPR036249">
    <property type="entry name" value="Thioredoxin-like_sf"/>
</dbReference>
<comment type="similarity">
    <text evidence="1">Belongs to the thioredoxin family. DsbA subfamily.</text>
</comment>
<dbReference type="PANTHER" id="PTHR13887:SF55">
    <property type="entry name" value="SLR0313 PROTEIN"/>
    <property type="match status" value="1"/>
</dbReference>
<keyword evidence="4" id="KW-1185">Reference proteome</keyword>
<protein>
    <submittedName>
        <fullName evidence="3">Disulfide bond formation protein D</fullName>
    </submittedName>
</protein>
<reference evidence="3 4" key="1">
    <citation type="submission" date="2020-04" db="EMBL/GenBank/DDBJ databases">
        <title>Usitatibacter rugosus gen. nov., sp. nov. and Usitatibacter palustris sp. nov., novel members of Usitatibacteraceae fam. nov. within the order Nitrosomonadales isolated from soil.</title>
        <authorList>
            <person name="Huber K.J."/>
            <person name="Neumann-Schaal M."/>
            <person name="Geppert A."/>
            <person name="Luckner M."/>
            <person name="Wanner G."/>
            <person name="Overmann J."/>
        </authorList>
    </citation>
    <scope>NUCLEOTIDE SEQUENCE [LARGE SCALE GENOMIC DNA]</scope>
    <source>
        <strain evidence="3 4">Swamp67</strain>
    </source>
</reference>
<dbReference type="SUPFAM" id="SSF52833">
    <property type="entry name" value="Thioredoxin-like"/>
    <property type="match status" value="1"/>
</dbReference>
<dbReference type="Proteomes" id="UP000503096">
    <property type="component" value="Chromosome"/>
</dbReference>
<dbReference type="InParanoid" id="A0A6M4H5K5"/>
<evidence type="ECO:0000313" key="3">
    <source>
        <dbReference type="EMBL" id="QJR14770.1"/>
    </source>
</evidence>
<accession>A0A6M4H5K5</accession>
<name>A0A6M4H5K5_9PROT</name>
<gene>
    <name evidence="3" type="primary">bdbD</name>
    <name evidence="3" type="ORF">DSM104440_01580</name>
</gene>
<dbReference type="InterPro" id="IPR012336">
    <property type="entry name" value="Thioredoxin-like_fold"/>
</dbReference>
<dbReference type="RefSeq" id="WP_171161493.1">
    <property type="nucleotide sequence ID" value="NZ_CP053073.1"/>
</dbReference>
<dbReference type="EMBL" id="CP053073">
    <property type="protein sequence ID" value="QJR14770.1"/>
    <property type="molecule type" value="Genomic_DNA"/>
</dbReference>
<dbReference type="Pfam" id="PF13462">
    <property type="entry name" value="Thioredoxin_4"/>
    <property type="match status" value="1"/>
</dbReference>
<evidence type="ECO:0000259" key="2">
    <source>
        <dbReference type="Pfam" id="PF13462"/>
    </source>
</evidence>
<feature type="domain" description="Thioredoxin-like fold" evidence="2">
    <location>
        <begin position="15"/>
        <end position="174"/>
    </location>
</feature>
<sequence length="191" mass="21315">MAKRTFALLTPVTAADHAMGPADAPVTVVEYGDFECPYCAQAAPGIHAMIARYAGKLRFVFRHFLHDFHKHALQAAEASEAAASQGAFWKMHDLMYRRQDRLALPDLESYARELRLDMDRFGEEMESHVHVAKIEAQAKDGRQSGVRSTPGLYVNGTRFDVNYDLQSLYDAIDAELSRGKADPRGSAGDRR</sequence>
<evidence type="ECO:0000313" key="4">
    <source>
        <dbReference type="Proteomes" id="UP000503096"/>
    </source>
</evidence>
<evidence type="ECO:0000256" key="1">
    <source>
        <dbReference type="ARBA" id="ARBA00005791"/>
    </source>
</evidence>
<dbReference type="KEGG" id="upl:DSM104440_01580"/>
<dbReference type="Gene3D" id="3.40.30.10">
    <property type="entry name" value="Glutaredoxin"/>
    <property type="match status" value="1"/>
</dbReference>
<dbReference type="AlphaFoldDB" id="A0A6M4H5K5"/>
<dbReference type="PANTHER" id="PTHR13887">
    <property type="entry name" value="GLUTATHIONE S-TRANSFERASE KAPPA"/>
    <property type="match status" value="1"/>
</dbReference>
<proteinExistence type="inferred from homology"/>
<organism evidence="3 4">
    <name type="scientific">Usitatibacter palustris</name>
    <dbReference type="NCBI Taxonomy" id="2732487"/>
    <lineage>
        <taxon>Bacteria</taxon>
        <taxon>Pseudomonadati</taxon>
        <taxon>Pseudomonadota</taxon>
        <taxon>Betaproteobacteria</taxon>
        <taxon>Nitrosomonadales</taxon>
        <taxon>Usitatibacteraceae</taxon>
        <taxon>Usitatibacter</taxon>
    </lineage>
</organism>